<dbReference type="PROSITE" id="PS50293">
    <property type="entry name" value="TPR_REGION"/>
    <property type="match status" value="1"/>
</dbReference>
<name>A0A1F7L154_9BACT</name>
<gene>
    <name evidence="3" type="ORF">A3K52_03555</name>
</gene>
<feature type="region of interest" description="Disordered" evidence="2">
    <location>
        <begin position="232"/>
        <end position="285"/>
    </location>
</feature>
<dbReference type="EMBL" id="MGBR01000001">
    <property type="protein sequence ID" value="OGK73831.1"/>
    <property type="molecule type" value="Genomic_DNA"/>
</dbReference>
<feature type="compositionally biased region" description="Basic and acidic residues" evidence="2">
    <location>
        <begin position="253"/>
        <end position="279"/>
    </location>
</feature>
<dbReference type="InterPro" id="IPR011990">
    <property type="entry name" value="TPR-like_helical_dom_sf"/>
</dbReference>
<evidence type="ECO:0000256" key="2">
    <source>
        <dbReference type="SAM" id="MobiDB-lite"/>
    </source>
</evidence>
<dbReference type="PROSITE" id="PS50005">
    <property type="entry name" value="TPR"/>
    <property type="match status" value="1"/>
</dbReference>
<dbReference type="SMART" id="SM00028">
    <property type="entry name" value="TPR"/>
    <property type="match status" value="1"/>
</dbReference>
<protein>
    <submittedName>
        <fullName evidence="3">Uncharacterized protein</fullName>
    </submittedName>
</protein>
<dbReference type="Gene3D" id="1.25.40.10">
    <property type="entry name" value="Tetratricopeptide repeat domain"/>
    <property type="match status" value="1"/>
</dbReference>
<dbReference type="Pfam" id="PF00515">
    <property type="entry name" value="TPR_1"/>
    <property type="match status" value="1"/>
</dbReference>
<evidence type="ECO:0000256" key="1">
    <source>
        <dbReference type="PROSITE-ProRule" id="PRU00339"/>
    </source>
</evidence>
<accession>A0A1F7L154</accession>
<dbReference type="Proteomes" id="UP000177050">
    <property type="component" value="Unassembled WGS sequence"/>
</dbReference>
<feature type="compositionally biased region" description="Acidic residues" evidence="2">
    <location>
        <begin position="242"/>
        <end position="252"/>
    </location>
</feature>
<proteinExistence type="predicted"/>
<evidence type="ECO:0000313" key="3">
    <source>
        <dbReference type="EMBL" id="OGK73831.1"/>
    </source>
</evidence>
<evidence type="ECO:0000313" key="4">
    <source>
        <dbReference type="Proteomes" id="UP000177050"/>
    </source>
</evidence>
<organism evidence="3 4">
    <name type="scientific">Candidatus Roizmanbacteria bacterium RIFOXYD1_FULL_38_12</name>
    <dbReference type="NCBI Taxonomy" id="1802093"/>
    <lineage>
        <taxon>Bacteria</taxon>
        <taxon>Candidatus Roizmaniibacteriota</taxon>
    </lineage>
</organism>
<reference evidence="3 4" key="1">
    <citation type="journal article" date="2016" name="Nat. Commun.">
        <title>Thousands of microbial genomes shed light on interconnected biogeochemical processes in an aquifer system.</title>
        <authorList>
            <person name="Anantharaman K."/>
            <person name="Brown C.T."/>
            <person name="Hug L.A."/>
            <person name="Sharon I."/>
            <person name="Castelle C.J."/>
            <person name="Probst A.J."/>
            <person name="Thomas B.C."/>
            <person name="Singh A."/>
            <person name="Wilkins M.J."/>
            <person name="Karaoz U."/>
            <person name="Brodie E.L."/>
            <person name="Williams K.H."/>
            <person name="Hubbard S.S."/>
            <person name="Banfield J.F."/>
        </authorList>
    </citation>
    <scope>NUCLEOTIDE SEQUENCE [LARGE SCALE GENOMIC DNA]</scope>
</reference>
<sequence length="285" mass="32805">MSPIILDFTEKSYILYKRMDDIELLEQHAIDAAMNLQWQNAIELNNQIIKLNKDNESAHLRLGFIYLQLKDVTKAKRYYSKALKIQPRNSVALQNLERIKVLEKAKTQKSGDAQVSFAADLFIEAIGKTKTVALANLGQKNVLARLTIGQPVCLKIKKRRVEVRSLAGDYIGNLPDDLSKRLIFFLKAKSSYFTFIRESTFTKVIVFIKEEKKGKGVTKQISFPLNIQTKIIETPPNQSGEEKEEETEDQEEHIDAWEKMAQEQPNTDDKEMLLDIQRDDLDEEE</sequence>
<dbReference type="SUPFAM" id="SSF48452">
    <property type="entry name" value="TPR-like"/>
    <property type="match status" value="1"/>
</dbReference>
<keyword evidence="1" id="KW-0802">TPR repeat</keyword>
<feature type="repeat" description="TPR" evidence="1">
    <location>
        <begin position="56"/>
        <end position="89"/>
    </location>
</feature>
<dbReference type="AlphaFoldDB" id="A0A1F7L154"/>
<dbReference type="InterPro" id="IPR019734">
    <property type="entry name" value="TPR_rpt"/>
</dbReference>
<comment type="caution">
    <text evidence="3">The sequence shown here is derived from an EMBL/GenBank/DDBJ whole genome shotgun (WGS) entry which is preliminary data.</text>
</comment>